<organism evidence="6 7">
    <name type="scientific">Clostridioides difficile</name>
    <name type="common">Peptoclostridium difficile</name>
    <dbReference type="NCBI Taxonomy" id="1496"/>
    <lineage>
        <taxon>Bacteria</taxon>
        <taxon>Bacillati</taxon>
        <taxon>Bacillota</taxon>
        <taxon>Clostridia</taxon>
        <taxon>Peptostreptococcales</taxon>
        <taxon>Peptostreptococcaceae</taxon>
        <taxon>Clostridioides</taxon>
    </lineage>
</organism>
<dbReference type="InterPro" id="IPR006128">
    <property type="entry name" value="Lipoprotein_PsaA-like"/>
</dbReference>
<evidence type="ECO:0000256" key="3">
    <source>
        <dbReference type="ARBA" id="ARBA00022729"/>
    </source>
</evidence>
<dbReference type="PANTHER" id="PTHR42953:SF3">
    <property type="entry name" value="HIGH-AFFINITY ZINC UPTAKE SYSTEM PROTEIN ZNUA"/>
    <property type="match status" value="1"/>
</dbReference>
<feature type="signal peptide" evidence="5">
    <location>
        <begin position="1"/>
        <end position="21"/>
    </location>
</feature>
<evidence type="ECO:0000313" key="6">
    <source>
        <dbReference type="EMBL" id="VFD53354.1"/>
    </source>
</evidence>
<dbReference type="InterPro" id="IPR006127">
    <property type="entry name" value="ZnuA-like"/>
</dbReference>
<keyword evidence="3 5" id="KW-0732">Signal</keyword>
<dbReference type="Pfam" id="PF01297">
    <property type="entry name" value="ZnuA"/>
    <property type="match status" value="1"/>
</dbReference>
<comment type="similarity">
    <text evidence="1 4">Belongs to the bacterial solute-binding protein 9 family.</text>
</comment>
<dbReference type="GO" id="GO:0007155">
    <property type="term" value="P:cell adhesion"/>
    <property type="evidence" value="ECO:0007669"/>
    <property type="project" value="InterPro"/>
</dbReference>
<dbReference type="GO" id="GO:0030001">
    <property type="term" value="P:metal ion transport"/>
    <property type="evidence" value="ECO:0007669"/>
    <property type="project" value="InterPro"/>
</dbReference>
<dbReference type="PRINTS" id="PR00690">
    <property type="entry name" value="ADHESNFAMILY"/>
</dbReference>
<gene>
    <name evidence="6" type="primary">adcA</name>
    <name evidence="6" type="ORF">SAMEA1710456_00818</name>
</gene>
<dbReference type="SUPFAM" id="SSF53807">
    <property type="entry name" value="Helical backbone' metal receptor"/>
    <property type="match status" value="1"/>
</dbReference>
<dbReference type="PANTHER" id="PTHR42953">
    <property type="entry name" value="HIGH-AFFINITY ZINC UPTAKE SYSTEM PROTEIN ZNUA-RELATED"/>
    <property type="match status" value="1"/>
</dbReference>
<dbReference type="InterPro" id="IPR006129">
    <property type="entry name" value="AdhesinB"/>
</dbReference>
<accession>A0AAX3GXS7</accession>
<evidence type="ECO:0000313" key="7">
    <source>
        <dbReference type="Proteomes" id="UP000346772"/>
    </source>
</evidence>
<sequence>MKRFVLLFCCSLLLLTGCSFKDVKKTSSNKKLSVYTSFYPMYDFAKKIGGTKVDVKNMTPAGIEPHDFEPTTNDIKGLSNADMFIYNGDNMEHWVNDVIQSLDNRNILIVKASDGIDLMKGEKSSDSMDPHTWLSIRNAKKELEKIKNAFCKKDPDNATYYEKNYYKYASEFDALDSQYKKELLPYKGRSIVVAHQAFGYLCKDYNLKQIAIEGLSPDSEPSPARMAEIIKSAKKNKIKVIFYEELVNPKVAETIAKETGSETKVLNTLEELSDKKIKEGEDYISVMKTNLQNLVYALSK</sequence>
<dbReference type="Gene3D" id="3.40.50.1980">
    <property type="entry name" value="Nitrogenase molybdenum iron protein domain"/>
    <property type="match status" value="2"/>
</dbReference>
<evidence type="ECO:0000256" key="4">
    <source>
        <dbReference type="RuleBase" id="RU003512"/>
    </source>
</evidence>
<dbReference type="CDD" id="cd01017">
    <property type="entry name" value="AdcA"/>
    <property type="match status" value="1"/>
</dbReference>
<dbReference type="EMBL" id="CAADAT010000003">
    <property type="protein sequence ID" value="VFD53354.1"/>
    <property type="molecule type" value="Genomic_DNA"/>
</dbReference>
<dbReference type="InterPro" id="IPR050492">
    <property type="entry name" value="Bact_metal-bind_prot9"/>
</dbReference>
<dbReference type="RefSeq" id="WP_003419978.1">
    <property type="nucleotide sequence ID" value="NZ_BEHB01000002.1"/>
</dbReference>
<reference evidence="6 7" key="1">
    <citation type="submission" date="2019-02" db="EMBL/GenBank/DDBJ databases">
        <authorList>
            <consortium name="Pathogen Informatics"/>
        </authorList>
    </citation>
    <scope>NUCLEOTIDE SEQUENCE [LARGE SCALE GENOMIC DNA]</scope>
    <source>
        <strain evidence="6 7">078GUE027</strain>
    </source>
</reference>
<evidence type="ECO:0000256" key="5">
    <source>
        <dbReference type="SAM" id="SignalP"/>
    </source>
</evidence>
<name>A0AAX3GXS7_CLODI</name>
<dbReference type="AlphaFoldDB" id="A0AAX3GXS7"/>
<dbReference type="PROSITE" id="PS51257">
    <property type="entry name" value="PROKAR_LIPOPROTEIN"/>
    <property type="match status" value="1"/>
</dbReference>
<evidence type="ECO:0000256" key="1">
    <source>
        <dbReference type="ARBA" id="ARBA00011028"/>
    </source>
</evidence>
<protein>
    <submittedName>
        <fullName evidence="6">Periplasmic solute binding protein</fullName>
    </submittedName>
</protein>
<evidence type="ECO:0000256" key="2">
    <source>
        <dbReference type="ARBA" id="ARBA00022448"/>
    </source>
</evidence>
<proteinExistence type="inferred from homology"/>
<dbReference type="Proteomes" id="UP000346772">
    <property type="component" value="Unassembled WGS sequence"/>
</dbReference>
<dbReference type="PRINTS" id="PR00691">
    <property type="entry name" value="ADHESINB"/>
</dbReference>
<feature type="chain" id="PRO_5043332065" evidence="5">
    <location>
        <begin position="22"/>
        <end position="300"/>
    </location>
</feature>
<dbReference type="GO" id="GO:0046872">
    <property type="term" value="F:metal ion binding"/>
    <property type="evidence" value="ECO:0007669"/>
    <property type="project" value="InterPro"/>
</dbReference>
<keyword evidence="2 4" id="KW-0813">Transport</keyword>
<comment type="caution">
    <text evidence="6">The sequence shown here is derived from an EMBL/GenBank/DDBJ whole genome shotgun (WGS) entry which is preliminary data.</text>
</comment>